<dbReference type="Proteomes" id="UP001150569">
    <property type="component" value="Unassembled WGS sequence"/>
</dbReference>
<keyword evidence="6" id="KW-0732">Signal</keyword>
<evidence type="ECO:0000256" key="5">
    <source>
        <dbReference type="ARBA" id="ARBA00083297"/>
    </source>
</evidence>
<evidence type="ECO:0000256" key="3">
    <source>
        <dbReference type="ARBA" id="ARBA00024042"/>
    </source>
</evidence>
<protein>
    <recommendedName>
        <fullName evidence="4">Oxidase FUB9</fullName>
    </recommendedName>
    <alternativeName>
        <fullName evidence="5">Fusaric acid biosynthesis protein 9</fullName>
    </alternativeName>
</protein>
<dbReference type="GO" id="GO:0010181">
    <property type="term" value="F:FMN binding"/>
    <property type="evidence" value="ECO:0007669"/>
    <property type="project" value="InterPro"/>
</dbReference>
<dbReference type="PANTHER" id="PTHR10578">
    <property type="entry name" value="S -2-HYDROXY-ACID OXIDASE-RELATED"/>
    <property type="match status" value="1"/>
</dbReference>
<evidence type="ECO:0000256" key="1">
    <source>
        <dbReference type="ARBA" id="ARBA00001917"/>
    </source>
</evidence>
<gene>
    <name evidence="8" type="ORF">IWQ60_005949</name>
</gene>
<dbReference type="EMBL" id="JANBPT010000341">
    <property type="protein sequence ID" value="KAJ1923316.1"/>
    <property type="molecule type" value="Genomic_DNA"/>
</dbReference>
<dbReference type="CDD" id="cd02809">
    <property type="entry name" value="alpha_hydroxyacid_oxid_FMN"/>
    <property type="match status" value="1"/>
</dbReference>
<dbReference type="InterPro" id="IPR013785">
    <property type="entry name" value="Aldolase_TIM"/>
</dbReference>
<evidence type="ECO:0000259" key="7">
    <source>
        <dbReference type="PROSITE" id="PS51349"/>
    </source>
</evidence>
<dbReference type="InterPro" id="IPR000262">
    <property type="entry name" value="FMN-dep_DH"/>
</dbReference>
<dbReference type="Gene3D" id="3.20.20.70">
    <property type="entry name" value="Aldolase class I"/>
    <property type="match status" value="2"/>
</dbReference>
<dbReference type="FunFam" id="3.20.20.70:FF:000056">
    <property type="entry name" value="hydroxyacid oxidase 2"/>
    <property type="match status" value="1"/>
</dbReference>
<dbReference type="InterPro" id="IPR037396">
    <property type="entry name" value="FMN_HAD"/>
</dbReference>
<dbReference type="PROSITE" id="PS51349">
    <property type="entry name" value="FMN_HYDROXY_ACID_DH_2"/>
    <property type="match status" value="1"/>
</dbReference>
<keyword evidence="9" id="KW-1185">Reference proteome</keyword>
<proteinExistence type="inferred from homology"/>
<dbReference type="GO" id="GO:0005737">
    <property type="term" value="C:cytoplasm"/>
    <property type="evidence" value="ECO:0007669"/>
    <property type="project" value="UniProtKB-ARBA"/>
</dbReference>
<organism evidence="8 9">
    <name type="scientific">Tieghemiomyces parasiticus</name>
    <dbReference type="NCBI Taxonomy" id="78921"/>
    <lineage>
        <taxon>Eukaryota</taxon>
        <taxon>Fungi</taxon>
        <taxon>Fungi incertae sedis</taxon>
        <taxon>Zoopagomycota</taxon>
        <taxon>Kickxellomycotina</taxon>
        <taxon>Dimargaritomycetes</taxon>
        <taxon>Dimargaritales</taxon>
        <taxon>Dimargaritaceae</taxon>
        <taxon>Tieghemiomyces</taxon>
    </lineage>
</organism>
<evidence type="ECO:0000256" key="4">
    <source>
        <dbReference type="ARBA" id="ARBA00073420"/>
    </source>
</evidence>
<reference evidence="8" key="1">
    <citation type="submission" date="2022-07" db="EMBL/GenBank/DDBJ databases">
        <title>Phylogenomic reconstructions and comparative analyses of Kickxellomycotina fungi.</title>
        <authorList>
            <person name="Reynolds N.K."/>
            <person name="Stajich J.E."/>
            <person name="Barry K."/>
            <person name="Grigoriev I.V."/>
            <person name="Crous P."/>
            <person name="Smith M.E."/>
        </authorList>
    </citation>
    <scope>NUCLEOTIDE SEQUENCE</scope>
    <source>
        <strain evidence="8">RSA 861</strain>
    </source>
</reference>
<feature type="domain" description="FMN hydroxy acid dehydrogenase" evidence="7">
    <location>
        <begin position="201"/>
        <end position="498"/>
    </location>
</feature>
<evidence type="ECO:0000256" key="2">
    <source>
        <dbReference type="ARBA" id="ARBA00023002"/>
    </source>
</evidence>
<sequence length="501" mass="54142">MHITTALLFVVLAGQYCTVAGFPLDERTCSQSGATQNQAAVDLAQAQKETSTNSLGSSYSTMYSDSWCNDSVDFLMGSDEEDAAEIDNDDDANSEHGVFAFELEDGDDTRIFYPNAISHGDSRATAETICTAPKPAPYRRLTLLDRHSSAMAPNAIAKPTCVNDYEPLAKDRLPKMVWDYYAAGANDMLTLQDNTRAFLNALQKMAHPDGEEAVSRAVAKFGSAMVLSTYSTTPLETVIAQGGPNCSYWFQLYLYQNRPVSADLIRRAEAAGYRALVLTVDTPMIGRRLPDARNGFHLPKPWRLANFPPETRILTASQRAALAAKTTSDVVPGTRAITEDLSNRTDSTLTWKTAVPWLRQVTNLPIVLKGILTRADAELAVVHGVDAIWVSNHAGRQLDTVQATIDALRAVVDGAAGQLEVYCDSGVRTGVDVFRALALGARAVFIGRPALWGLTVDGEAGVRDVLGILQEELETSMALTGCASVADIGPQCLMMTLPSNL</sequence>
<comment type="caution">
    <text evidence="8">The sequence shown here is derived from an EMBL/GenBank/DDBJ whole genome shotgun (WGS) entry which is preliminary data.</text>
</comment>
<name>A0A9W8A863_9FUNG</name>
<feature type="signal peptide" evidence="6">
    <location>
        <begin position="1"/>
        <end position="21"/>
    </location>
</feature>
<dbReference type="Pfam" id="PF01070">
    <property type="entry name" value="FMN_dh"/>
    <property type="match status" value="1"/>
</dbReference>
<dbReference type="AlphaFoldDB" id="A0A9W8A863"/>
<dbReference type="SUPFAM" id="SSF51395">
    <property type="entry name" value="FMN-linked oxidoreductases"/>
    <property type="match status" value="1"/>
</dbReference>
<accession>A0A9W8A863</accession>
<dbReference type="GO" id="GO:0016491">
    <property type="term" value="F:oxidoreductase activity"/>
    <property type="evidence" value="ECO:0007669"/>
    <property type="project" value="UniProtKB-KW"/>
</dbReference>
<dbReference type="PANTHER" id="PTHR10578:SF149">
    <property type="entry name" value="2-HYDROXYACID OXIDASE 2"/>
    <property type="match status" value="1"/>
</dbReference>
<keyword evidence="2" id="KW-0560">Oxidoreductase</keyword>
<dbReference type="OrthoDB" id="1925334at2759"/>
<evidence type="ECO:0000256" key="6">
    <source>
        <dbReference type="SAM" id="SignalP"/>
    </source>
</evidence>
<comment type="cofactor">
    <cofactor evidence="1">
        <name>FMN</name>
        <dbReference type="ChEBI" id="CHEBI:58210"/>
    </cofactor>
</comment>
<feature type="chain" id="PRO_5040815268" description="Oxidase FUB9" evidence="6">
    <location>
        <begin position="22"/>
        <end position="501"/>
    </location>
</feature>
<evidence type="ECO:0000313" key="9">
    <source>
        <dbReference type="Proteomes" id="UP001150569"/>
    </source>
</evidence>
<comment type="similarity">
    <text evidence="3">Belongs to the FMN-dependent alpha-hydroxy acid dehydrogenase family.</text>
</comment>
<dbReference type="InterPro" id="IPR012133">
    <property type="entry name" value="Alpha-hydoxy_acid_DH_FMN"/>
</dbReference>
<evidence type="ECO:0000313" key="8">
    <source>
        <dbReference type="EMBL" id="KAJ1923316.1"/>
    </source>
</evidence>